<name>A0A1M4WDN3_LOKAT</name>
<evidence type="ECO:0000313" key="2">
    <source>
        <dbReference type="Proteomes" id="UP000183987"/>
    </source>
</evidence>
<evidence type="ECO:0000313" key="1">
    <source>
        <dbReference type="EMBL" id="SHE79336.1"/>
    </source>
</evidence>
<dbReference type="RefSeq" id="WP_072856239.1">
    <property type="nucleotide sequence ID" value="NZ_FQUE01000002.1"/>
</dbReference>
<gene>
    <name evidence="1" type="ORF">SAMN05444339_10279</name>
</gene>
<dbReference type="STRING" id="366533.SAMN05444339_10279"/>
<sequence length="189" mass="19752">MKYAVKLSDGEYSGVVYDNSSPEIIAYHAQYGERLEAVDGLENVGSDDAPVWQPIATPLSAIRANAKAMMIDWIDRLTEQLRAGIPRDEIASWPTKAAEARAFLATGTPAPILQVEADLVGLSLTEVAETIAARATLYETVVGAVAGIRRNTAAAIDGATDAAGVEAVLEGAKTTAKAKAVGLGLVVDD</sequence>
<dbReference type="EMBL" id="FQUE01000002">
    <property type="protein sequence ID" value="SHE79336.1"/>
    <property type="molecule type" value="Genomic_DNA"/>
</dbReference>
<dbReference type="OrthoDB" id="8565491at2"/>
<proteinExistence type="predicted"/>
<keyword evidence="2" id="KW-1185">Reference proteome</keyword>
<organism evidence="1 2">
    <name type="scientific">Loktanella atrilutea</name>
    <dbReference type="NCBI Taxonomy" id="366533"/>
    <lineage>
        <taxon>Bacteria</taxon>
        <taxon>Pseudomonadati</taxon>
        <taxon>Pseudomonadota</taxon>
        <taxon>Alphaproteobacteria</taxon>
        <taxon>Rhodobacterales</taxon>
        <taxon>Roseobacteraceae</taxon>
        <taxon>Loktanella</taxon>
    </lineage>
</organism>
<protein>
    <submittedName>
        <fullName evidence="1">Uncharacterized protein</fullName>
    </submittedName>
</protein>
<reference evidence="2" key="1">
    <citation type="submission" date="2016-11" db="EMBL/GenBank/DDBJ databases">
        <authorList>
            <person name="Varghese N."/>
            <person name="Submissions S."/>
        </authorList>
    </citation>
    <scope>NUCLEOTIDE SEQUENCE [LARGE SCALE GENOMIC DNA]</scope>
    <source>
        <strain evidence="2">DSM 29326</strain>
    </source>
</reference>
<dbReference type="AlphaFoldDB" id="A0A1M4WDN3"/>
<accession>A0A1M4WDN3</accession>
<dbReference type="Proteomes" id="UP000183987">
    <property type="component" value="Unassembled WGS sequence"/>
</dbReference>